<protein>
    <submittedName>
        <fullName evidence="2">Uncharacterized protein</fullName>
    </submittedName>
</protein>
<reference evidence="2" key="1">
    <citation type="submission" date="2020-08" db="EMBL/GenBank/DDBJ databases">
        <title>Multicomponent nature underlies the extraordinary mechanical properties of spider dragline silk.</title>
        <authorList>
            <person name="Kono N."/>
            <person name="Nakamura H."/>
            <person name="Mori M."/>
            <person name="Yoshida Y."/>
            <person name="Ohtoshi R."/>
            <person name="Malay A.D."/>
            <person name="Moran D.A.P."/>
            <person name="Tomita M."/>
            <person name="Numata K."/>
            <person name="Arakawa K."/>
        </authorList>
    </citation>
    <scope>NUCLEOTIDE SEQUENCE</scope>
</reference>
<keyword evidence="1" id="KW-1133">Transmembrane helix</keyword>
<keyword evidence="1" id="KW-0812">Transmembrane</keyword>
<dbReference type="EMBL" id="BMAW01020776">
    <property type="protein sequence ID" value="GFT69978.1"/>
    <property type="molecule type" value="Genomic_DNA"/>
</dbReference>
<keyword evidence="3" id="KW-1185">Reference proteome</keyword>
<name>A0A8X6PIC7_NEPPI</name>
<dbReference type="Proteomes" id="UP000887013">
    <property type="component" value="Unassembled WGS sequence"/>
</dbReference>
<dbReference type="AlphaFoldDB" id="A0A8X6PIC7"/>
<comment type="caution">
    <text evidence="2">The sequence shown here is derived from an EMBL/GenBank/DDBJ whole genome shotgun (WGS) entry which is preliminary data.</text>
</comment>
<evidence type="ECO:0000256" key="1">
    <source>
        <dbReference type="SAM" id="Phobius"/>
    </source>
</evidence>
<accession>A0A8X6PIC7</accession>
<proteinExistence type="predicted"/>
<organism evidence="2 3">
    <name type="scientific">Nephila pilipes</name>
    <name type="common">Giant wood spider</name>
    <name type="synonym">Nephila maculata</name>
    <dbReference type="NCBI Taxonomy" id="299642"/>
    <lineage>
        <taxon>Eukaryota</taxon>
        <taxon>Metazoa</taxon>
        <taxon>Ecdysozoa</taxon>
        <taxon>Arthropoda</taxon>
        <taxon>Chelicerata</taxon>
        <taxon>Arachnida</taxon>
        <taxon>Araneae</taxon>
        <taxon>Araneomorphae</taxon>
        <taxon>Entelegynae</taxon>
        <taxon>Araneoidea</taxon>
        <taxon>Nephilidae</taxon>
        <taxon>Nephila</taxon>
    </lineage>
</organism>
<evidence type="ECO:0000313" key="2">
    <source>
        <dbReference type="EMBL" id="GFT69978.1"/>
    </source>
</evidence>
<gene>
    <name evidence="2" type="primary">NCL1_22951</name>
    <name evidence="2" type="ORF">NPIL_333011</name>
</gene>
<keyword evidence="1" id="KW-0472">Membrane</keyword>
<dbReference type="OrthoDB" id="10527514at2759"/>
<sequence length="164" mass="18267">MRIDLYSIMPSWSVEHGQNNIDCSGNLHCLPLYTMGTLVFIQIFILAFIHSAFSAEKVLFGQPSPISAEARQSPATDAAKEITPKDGRKARVFTFPGASQQQDSRTHQPAYVISSPYESTEDRFGQGTSGVTDENRLLSLLPTFGDNGMQVRKCLFILYKKNIF</sequence>
<evidence type="ECO:0000313" key="3">
    <source>
        <dbReference type="Proteomes" id="UP000887013"/>
    </source>
</evidence>
<feature type="transmembrane region" description="Helical" evidence="1">
    <location>
        <begin position="32"/>
        <end position="53"/>
    </location>
</feature>